<dbReference type="Proteomes" id="UP001430755">
    <property type="component" value="Unassembled WGS sequence"/>
</dbReference>
<sequence>MAIKLKNANIGSVMAKAMKSGDEKEIESAWDQFHAALAEQVADDAEEVRQSNDAAILAQRGYRQLTASETKWYQRFAEAAKSDNPQQKFTEIIGSGEEADLMPETIIENIYKDLVEDHALLGKVNFQYVKYAVKWILNDHTKQKAVWGKITDAITKEITSGFKIIDINQAKLSAYCFIERGMLDLGPVFLDGYIRTVLLEALKCGLETGIVSGNGLNAPAGIDRDIHEGVSFSTTTGYPKKTAVAVTDFTPATYGELLGKIAVTESGAIRKFDKVQMVVNMADYLTKVMPATTMLTPQGTYANNLFPFPTEVIVSNEVAKGEALIGLLDEYNMFVGGEQNGVIEFSDDFKFLDDTRYFKVKQYGTGRAFDNTSFVLLDISGLDPAYLNVKTVATVAGEVNVNSTDVTPTV</sequence>
<dbReference type="NCBIfam" id="TIGR01554">
    <property type="entry name" value="major_cap_HK97"/>
    <property type="match status" value="1"/>
</dbReference>
<keyword evidence="4" id="KW-1185">Reference proteome</keyword>
<comment type="caution">
    <text evidence="3">The sequence shown here is derived from an EMBL/GenBank/DDBJ whole genome shotgun (WGS) entry which is preliminary data.</text>
</comment>
<evidence type="ECO:0000313" key="3">
    <source>
        <dbReference type="EMBL" id="MCI2241512.1"/>
    </source>
</evidence>
<gene>
    <name evidence="3" type="ORF">LPT13_03985</name>
</gene>
<dbReference type="InterPro" id="IPR054612">
    <property type="entry name" value="Phage_capsid-like_C"/>
</dbReference>
<protein>
    <submittedName>
        <fullName evidence="3">Phage major capsid protein</fullName>
    </submittedName>
</protein>
<evidence type="ECO:0000259" key="2">
    <source>
        <dbReference type="Pfam" id="PF05065"/>
    </source>
</evidence>
<accession>A0ABS9WF71</accession>
<dbReference type="Pfam" id="PF05065">
    <property type="entry name" value="Phage_capsid"/>
    <property type="match status" value="1"/>
</dbReference>
<evidence type="ECO:0000313" key="4">
    <source>
        <dbReference type="Proteomes" id="UP001430755"/>
    </source>
</evidence>
<reference evidence="3" key="1">
    <citation type="submission" date="2021-11" db="EMBL/GenBank/DDBJ databases">
        <title>A Novel Adlercreutzia Species, isolated from a Allomyrina dichotoma larva feces.</title>
        <authorList>
            <person name="Suh M.K."/>
        </authorList>
    </citation>
    <scope>NUCLEOTIDE SEQUENCE</scope>
    <source>
        <strain evidence="3">JBNU-10</strain>
    </source>
</reference>
<dbReference type="InterPro" id="IPR024455">
    <property type="entry name" value="Phage_capsid"/>
</dbReference>
<evidence type="ECO:0000256" key="1">
    <source>
        <dbReference type="ARBA" id="ARBA00004328"/>
    </source>
</evidence>
<comment type="subcellular location">
    <subcellularLocation>
        <location evidence="1">Virion</location>
    </subcellularLocation>
</comment>
<dbReference type="EMBL" id="JAJMLW010000001">
    <property type="protein sequence ID" value="MCI2241512.1"/>
    <property type="molecule type" value="Genomic_DNA"/>
</dbReference>
<proteinExistence type="predicted"/>
<name>A0ABS9WF71_9ACTN</name>
<dbReference type="RefSeq" id="WP_242163744.1">
    <property type="nucleotide sequence ID" value="NZ_JAJMLW010000001.1"/>
</dbReference>
<organism evidence="3 4">
    <name type="scientific">Adlercreutzia faecimuris</name>
    <dbReference type="NCBI Taxonomy" id="2897341"/>
    <lineage>
        <taxon>Bacteria</taxon>
        <taxon>Bacillati</taxon>
        <taxon>Actinomycetota</taxon>
        <taxon>Coriobacteriia</taxon>
        <taxon>Eggerthellales</taxon>
        <taxon>Eggerthellaceae</taxon>
        <taxon>Adlercreutzia</taxon>
    </lineage>
</organism>
<dbReference type="SUPFAM" id="SSF56563">
    <property type="entry name" value="Major capsid protein gp5"/>
    <property type="match status" value="1"/>
</dbReference>
<feature type="domain" description="Phage capsid-like C-terminal" evidence="2">
    <location>
        <begin position="100"/>
        <end position="247"/>
    </location>
</feature>